<dbReference type="NCBIfam" id="TIGR00229">
    <property type="entry name" value="sensory_box"/>
    <property type="match status" value="1"/>
</dbReference>
<dbReference type="InterPro" id="IPR000014">
    <property type="entry name" value="PAS"/>
</dbReference>
<dbReference type="InterPro" id="IPR000160">
    <property type="entry name" value="GGDEF_dom"/>
</dbReference>
<dbReference type="InterPro" id="IPR043128">
    <property type="entry name" value="Rev_trsase/Diguanyl_cyclase"/>
</dbReference>
<sequence>MNHLRKISGAKSPGENDLAKMMNWPRQLLAIQTAVSAAGDDVDRVLGIVLQNAVRMAANSDGGEIELRQGHEFVCRSACGSSPRKAGERTPVAGIVPGFCSISAKDGSGDGAKAGNRAGLRSSISAPIPFKGEHVGLLRLHSRTAGAFSNRDLLALQLLAGIVTQGLARGEHAKGERARAEADRRFQATFDQAAVGISHVAPDGRFIMVNDKFCDIAGWEREELIARGFQGITHPDDLDIDIAHAKDLLAGRIASYAMEKRYIRSDGSPVWINLTVALVRKPDGRPHFFVSTIEDISARRAAEADAVHDPLTGLLNRRGALAQLKHAMSEQGAWQHGVAAAFIDLDGFKAVNDTFGHDEGDRCLIKIAAGLRKALRSDDVIARMGGDEFLALFPASSEEAVKDVLLRIQREIDCVAQGESWSISASLGVALVPPGAQLAPNRVIAEADRLMYRAKQSGDRRPLVATVPRTGSSAAAA</sequence>
<protein>
    <submittedName>
        <fullName evidence="3">Diguanylate cyclase</fullName>
        <ecNumber evidence="3">2.7.7.65</ecNumber>
    </submittedName>
</protein>
<reference evidence="3" key="1">
    <citation type="submission" date="2023-03" db="EMBL/GenBank/DDBJ databases">
        <title>Andean soil-derived lignocellulolytic bacterial consortium as a source of novel taxa and putative plastic-active enzymes.</title>
        <authorList>
            <person name="Diaz-Garcia L."/>
            <person name="Chuvochina M."/>
            <person name="Feuerriegel G."/>
            <person name="Bunk B."/>
            <person name="Sproer C."/>
            <person name="Streit W.R."/>
            <person name="Rodriguez L.M."/>
            <person name="Overmann J."/>
            <person name="Jimenez D.J."/>
        </authorList>
    </citation>
    <scope>NUCLEOTIDE SEQUENCE</scope>
    <source>
        <strain evidence="3">MAG 26</strain>
    </source>
</reference>
<evidence type="ECO:0000313" key="4">
    <source>
        <dbReference type="Proteomes" id="UP001218362"/>
    </source>
</evidence>
<keyword evidence="3" id="KW-0808">Transferase</keyword>
<dbReference type="InterPro" id="IPR035965">
    <property type="entry name" value="PAS-like_dom_sf"/>
</dbReference>
<dbReference type="NCBIfam" id="TIGR00254">
    <property type="entry name" value="GGDEF"/>
    <property type="match status" value="1"/>
</dbReference>
<dbReference type="EC" id="2.7.7.65" evidence="3"/>
<dbReference type="Gene3D" id="3.30.70.270">
    <property type="match status" value="1"/>
</dbReference>
<dbReference type="InterPro" id="IPR029016">
    <property type="entry name" value="GAF-like_dom_sf"/>
</dbReference>
<dbReference type="InterPro" id="IPR052155">
    <property type="entry name" value="Biofilm_reg_signaling"/>
</dbReference>
<dbReference type="InterPro" id="IPR001610">
    <property type="entry name" value="PAC"/>
</dbReference>
<dbReference type="PANTHER" id="PTHR44757:SF2">
    <property type="entry name" value="BIOFILM ARCHITECTURE MAINTENANCE PROTEIN MBAA"/>
    <property type="match status" value="1"/>
</dbReference>
<organism evidence="3 4">
    <name type="scientific">Candidatus Andeanibacterium colombiense</name>
    <dbReference type="NCBI Taxonomy" id="3121345"/>
    <lineage>
        <taxon>Bacteria</taxon>
        <taxon>Pseudomonadati</taxon>
        <taxon>Pseudomonadota</taxon>
        <taxon>Alphaproteobacteria</taxon>
        <taxon>Sphingomonadales</taxon>
        <taxon>Sphingomonadaceae</taxon>
        <taxon>Candidatus Andeanibacterium</taxon>
    </lineage>
</organism>
<dbReference type="Gene3D" id="3.30.450.20">
    <property type="entry name" value="PAS domain"/>
    <property type="match status" value="1"/>
</dbReference>
<feature type="domain" description="GGDEF" evidence="2">
    <location>
        <begin position="295"/>
        <end position="465"/>
    </location>
</feature>
<dbReference type="SMART" id="SM00091">
    <property type="entry name" value="PAS"/>
    <property type="match status" value="1"/>
</dbReference>
<dbReference type="Pfam" id="PF00990">
    <property type="entry name" value="GGDEF"/>
    <property type="match status" value="1"/>
</dbReference>
<keyword evidence="3" id="KW-0548">Nucleotidyltransferase</keyword>
<dbReference type="InterPro" id="IPR029787">
    <property type="entry name" value="Nucleotide_cyclase"/>
</dbReference>
<dbReference type="InterPro" id="IPR013655">
    <property type="entry name" value="PAS_fold_3"/>
</dbReference>
<dbReference type="CDD" id="cd01949">
    <property type="entry name" value="GGDEF"/>
    <property type="match status" value="1"/>
</dbReference>
<dbReference type="SMART" id="SM00267">
    <property type="entry name" value="GGDEF"/>
    <property type="match status" value="1"/>
</dbReference>
<dbReference type="Proteomes" id="UP001218362">
    <property type="component" value="Chromosome"/>
</dbReference>
<dbReference type="EMBL" id="CP119316">
    <property type="protein sequence ID" value="WEK47217.1"/>
    <property type="molecule type" value="Genomic_DNA"/>
</dbReference>
<dbReference type="SMART" id="SM00086">
    <property type="entry name" value="PAC"/>
    <property type="match status" value="1"/>
</dbReference>
<dbReference type="SUPFAM" id="SSF55781">
    <property type="entry name" value="GAF domain-like"/>
    <property type="match status" value="1"/>
</dbReference>
<evidence type="ECO:0000313" key="3">
    <source>
        <dbReference type="EMBL" id="WEK47217.1"/>
    </source>
</evidence>
<name>A0AAJ5X7D8_9SPHN</name>
<dbReference type="FunFam" id="3.30.70.270:FF:000001">
    <property type="entry name" value="Diguanylate cyclase domain protein"/>
    <property type="match status" value="1"/>
</dbReference>
<dbReference type="Gene3D" id="3.30.450.40">
    <property type="match status" value="1"/>
</dbReference>
<dbReference type="KEGG" id="acob:P0Y56_02740"/>
<evidence type="ECO:0000259" key="2">
    <source>
        <dbReference type="SMART" id="SM00267"/>
    </source>
</evidence>
<dbReference type="PANTHER" id="PTHR44757">
    <property type="entry name" value="DIGUANYLATE CYCLASE DGCP"/>
    <property type="match status" value="1"/>
</dbReference>
<feature type="domain" description="PAS" evidence="1">
    <location>
        <begin position="184"/>
        <end position="250"/>
    </location>
</feature>
<evidence type="ECO:0000259" key="1">
    <source>
        <dbReference type="SMART" id="SM00091"/>
    </source>
</evidence>
<dbReference type="SUPFAM" id="SSF55785">
    <property type="entry name" value="PYP-like sensor domain (PAS domain)"/>
    <property type="match status" value="1"/>
</dbReference>
<dbReference type="SUPFAM" id="SSF55073">
    <property type="entry name" value="Nucleotide cyclase"/>
    <property type="match status" value="1"/>
</dbReference>
<dbReference type="AlphaFoldDB" id="A0AAJ5X7D8"/>
<dbReference type="GO" id="GO:0052621">
    <property type="term" value="F:diguanylate cyclase activity"/>
    <property type="evidence" value="ECO:0007669"/>
    <property type="project" value="UniProtKB-EC"/>
</dbReference>
<dbReference type="Pfam" id="PF08447">
    <property type="entry name" value="PAS_3"/>
    <property type="match status" value="1"/>
</dbReference>
<accession>A0AAJ5X7D8</accession>
<dbReference type="CDD" id="cd00130">
    <property type="entry name" value="PAS"/>
    <property type="match status" value="1"/>
</dbReference>
<proteinExistence type="predicted"/>
<gene>
    <name evidence="3" type="ORF">P0Y56_02740</name>
</gene>